<evidence type="ECO:0000313" key="2">
    <source>
        <dbReference type="EMBL" id="RDY11577.1"/>
    </source>
</evidence>
<evidence type="ECO:0008006" key="4">
    <source>
        <dbReference type="Google" id="ProtNLM"/>
    </source>
</evidence>
<feature type="compositionally biased region" description="Basic and acidic residues" evidence="1">
    <location>
        <begin position="47"/>
        <end position="57"/>
    </location>
</feature>
<reference evidence="2" key="1">
    <citation type="submission" date="2018-05" db="EMBL/GenBank/DDBJ databases">
        <title>Draft genome of Mucuna pruriens seed.</title>
        <authorList>
            <person name="Nnadi N.E."/>
            <person name="Vos R."/>
            <person name="Hasami M.H."/>
            <person name="Devisetty U.K."/>
            <person name="Aguiy J.C."/>
        </authorList>
    </citation>
    <scope>NUCLEOTIDE SEQUENCE [LARGE SCALE GENOMIC DNA]</scope>
    <source>
        <strain evidence="2">JCA_2017</strain>
    </source>
</reference>
<evidence type="ECO:0000313" key="3">
    <source>
        <dbReference type="Proteomes" id="UP000257109"/>
    </source>
</evidence>
<feature type="non-terminal residue" evidence="2">
    <location>
        <position position="1"/>
    </location>
</feature>
<feature type="region of interest" description="Disordered" evidence="1">
    <location>
        <begin position="38"/>
        <end position="65"/>
    </location>
</feature>
<dbReference type="Proteomes" id="UP000257109">
    <property type="component" value="Unassembled WGS sequence"/>
</dbReference>
<dbReference type="AlphaFoldDB" id="A0A371I955"/>
<accession>A0A371I955</accession>
<protein>
    <recommendedName>
        <fullName evidence="4">Retrotransposon gag domain-containing protein</fullName>
    </recommendedName>
</protein>
<organism evidence="2 3">
    <name type="scientific">Mucuna pruriens</name>
    <name type="common">Velvet bean</name>
    <name type="synonym">Dolichos pruriens</name>
    <dbReference type="NCBI Taxonomy" id="157652"/>
    <lineage>
        <taxon>Eukaryota</taxon>
        <taxon>Viridiplantae</taxon>
        <taxon>Streptophyta</taxon>
        <taxon>Embryophyta</taxon>
        <taxon>Tracheophyta</taxon>
        <taxon>Spermatophyta</taxon>
        <taxon>Magnoliopsida</taxon>
        <taxon>eudicotyledons</taxon>
        <taxon>Gunneridae</taxon>
        <taxon>Pentapetalae</taxon>
        <taxon>rosids</taxon>
        <taxon>fabids</taxon>
        <taxon>Fabales</taxon>
        <taxon>Fabaceae</taxon>
        <taxon>Papilionoideae</taxon>
        <taxon>50 kb inversion clade</taxon>
        <taxon>NPAAA clade</taxon>
        <taxon>indigoferoid/millettioid clade</taxon>
        <taxon>Phaseoleae</taxon>
        <taxon>Mucuna</taxon>
    </lineage>
</organism>
<dbReference type="EMBL" id="QJKJ01000617">
    <property type="protein sequence ID" value="RDY11577.1"/>
    <property type="molecule type" value="Genomic_DNA"/>
</dbReference>
<keyword evidence="3" id="KW-1185">Reference proteome</keyword>
<name>A0A371I955_MUCPR</name>
<sequence length="148" mass="16889">CITRSRNSNSLHSFDPEIDKTLNRIKKAKIIHVGSNNSVSESGNFENKSDIADKPLYEPESMENNNRTLKELVTPDLEPAQSYELKSRLIHLLPKFHSLVGEDPHKQLKEFHVVCSTMRLQGISEDDIKMKTFPFSLDGATKDWLFCS</sequence>
<gene>
    <name evidence="2" type="ORF">CR513_03745</name>
</gene>
<dbReference type="OrthoDB" id="1422241at2759"/>
<comment type="caution">
    <text evidence="2">The sequence shown here is derived from an EMBL/GenBank/DDBJ whole genome shotgun (WGS) entry which is preliminary data.</text>
</comment>
<proteinExistence type="predicted"/>
<feature type="non-terminal residue" evidence="2">
    <location>
        <position position="148"/>
    </location>
</feature>
<evidence type="ECO:0000256" key="1">
    <source>
        <dbReference type="SAM" id="MobiDB-lite"/>
    </source>
</evidence>